<evidence type="ECO:0000256" key="2">
    <source>
        <dbReference type="ARBA" id="ARBA00022741"/>
    </source>
</evidence>
<evidence type="ECO:0000256" key="5">
    <source>
        <dbReference type="ARBA" id="ARBA00023186"/>
    </source>
</evidence>
<evidence type="ECO:0000256" key="3">
    <source>
        <dbReference type="ARBA" id="ARBA00022988"/>
    </source>
</evidence>
<reference evidence="9 10" key="1">
    <citation type="submission" date="2017-10" db="EMBL/GenBank/DDBJ databases">
        <title>Sequencing the genomes of 1000 actinobacteria strains.</title>
        <authorList>
            <person name="Klenk H.-P."/>
        </authorList>
    </citation>
    <scope>NUCLEOTIDE SEQUENCE [LARGE SCALE GENOMIC DNA]</scope>
    <source>
        <strain evidence="9 10">DSM 21838</strain>
    </source>
</reference>
<dbReference type="OrthoDB" id="9802035at2"/>
<dbReference type="PANTHER" id="PTHR31715:SF0">
    <property type="entry name" value="UREASE ACCESSORY PROTEIN G"/>
    <property type="match status" value="1"/>
</dbReference>
<evidence type="ECO:0000256" key="4">
    <source>
        <dbReference type="ARBA" id="ARBA00023134"/>
    </source>
</evidence>
<evidence type="ECO:0000256" key="1">
    <source>
        <dbReference type="ARBA" id="ARBA00005732"/>
    </source>
</evidence>
<keyword evidence="5 6" id="KW-0143">Chaperone</keyword>
<sequence length="267" mass="28028">MTADVPQPSGPPAHAGTRALRLGVAGPVGTGKSSVIATLCRELADKLRIGVITNDIYTDEDARFLRSAGVLPAERIRAVETGACPHTAIRDDVTMNLIAVEDLEADFAPLDLVLVESGGDNLTATFSPALVDAQIFVLDVAGGGDVARKGGPGIARADLLIVNKIDLGPYVDVDVDQMVADATAARDGAPVLALSRKLPDTVEQLCAWVLWLHEQHVQGQHIPTDPGPMAPHFHAGPDGGGYVHAHGQDGEHVHAHGQDGEHEHSPR</sequence>
<comment type="similarity">
    <text evidence="1 6">Belongs to the SIMIBI class G3E GTPase family. UreG subfamily.</text>
</comment>
<dbReference type="PANTHER" id="PTHR31715">
    <property type="entry name" value="UREASE ACCESSORY PROTEIN G"/>
    <property type="match status" value="1"/>
</dbReference>
<dbReference type="GO" id="GO:0043419">
    <property type="term" value="P:urea catabolic process"/>
    <property type="evidence" value="ECO:0007669"/>
    <property type="project" value="InterPro"/>
</dbReference>
<comment type="subunit">
    <text evidence="6">Homodimer. UreD, UreF and UreG form a complex that acts as a GTP-hydrolysis-dependent molecular chaperone, activating the urease apoprotein by helping to assemble the nickel containing metallocenter of UreC. The UreE protein probably delivers the nickel.</text>
</comment>
<keyword evidence="4 6" id="KW-0342">GTP-binding</keyword>
<evidence type="ECO:0000256" key="6">
    <source>
        <dbReference type="HAMAP-Rule" id="MF_01389"/>
    </source>
</evidence>
<dbReference type="InterPro" id="IPR004400">
    <property type="entry name" value="UreG"/>
</dbReference>
<dbReference type="SUPFAM" id="SSF52540">
    <property type="entry name" value="P-loop containing nucleoside triphosphate hydrolases"/>
    <property type="match status" value="1"/>
</dbReference>
<dbReference type="HAMAP" id="MF_01389">
    <property type="entry name" value="UreG"/>
    <property type="match status" value="1"/>
</dbReference>
<proteinExistence type="inferred from homology"/>
<dbReference type="GO" id="GO:0016151">
    <property type="term" value="F:nickel cation binding"/>
    <property type="evidence" value="ECO:0007669"/>
    <property type="project" value="UniProtKB-UniRule"/>
</dbReference>
<dbReference type="Proteomes" id="UP000222106">
    <property type="component" value="Unassembled WGS sequence"/>
</dbReference>
<evidence type="ECO:0000313" key="9">
    <source>
        <dbReference type="EMBL" id="PFG41024.1"/>
    </source>
</evidence>
<dbReference type="RefSeq" id="WP_098484841.1">
    <property type="nucleotide sequence ID" value="NZ_PDJI01000004.1"/>
</dbReference>
<keyword evidence="6" id="KW-0963">Cytoplasm</keyword>
<dbReference type="InterPro" id="IPR027417">
    <property type="entry name" value="P-loop_NTPase"/>
</dbReference>
<comment type="function">
    <text evidence="6">Facilitates the functional incorporation of the urease nickel metallocenter. This process requires GTP hydrolysis, probably effectuated by UreG.</text>
</comment>
<comment type="subcellular location">
    <subcellularLocation>
        <location evidence="6">Cytoplasm</location>
    </subcellularLocation>
</comment>
<dbReference type="Gene3D" id="3.40.50.300">
    <property type="entry name" value="P-loop containing nucleotide triphosphate hydrolases"/>
    <property type="match status" value="1"/>
</dbReference>
<dbReference type="Pfam" id="PF02492">
    <property type="entry name" value="cobW"/>
    <property type="match status" value="1"/>
</dbReference>
<evidence type="ECO:0000256" key="7">
    <source>
        <dbReference type="SAM" id="MobiDB-lite"/>
    </source>
</evidence>
<feature type="compositionally biased region" description="Basic and acidic residues" evidence="7">
    <location>
        <begin position="246"/>
        <end position="267"/>
    </location>
</feature>
<dbReference type="NCBIfam" id="TIGR00101">
    <property type="entry name" value="ureG"/>
    <property type="match status" value="1"/>
</dbReference>
<keyword evidence="10" id="KW-1185">Reference proteome</keyword>
<feature type="region of interest" description="Disordered" evidence="7">
    <location>
        <begin position="245"/>
        <end position="267"/>
    </location>
</feature>
<feature type="domain" description="CobW/HypB/UreG nucleotide-binding" evidence="8">
    <location>
        <begin position="23"/>
        <end position="192"/>
    </location>
</feature>
<evidence type="ECO:0000313" key="10">
    <source>
        <dbReference type="Proteomes" id="UP000222106"/>
    </source>
</evidence>
<dbReference type="GO" id="GO:0005737">
    <property type="term" value="C:cytoplasm"/>
    <property type="evidence" value="ECO:0007669"/>
    <property type="project" value="UniProtKB-SubCell"/>
</dbReference>
<dbReference type="EMBL" id="PDJI01000004">
    <property type="protein sequence ID" value="PFG41024.1"/>
    <property type="molecule type" value="Genomic_DNA"/>
</dbReference>
<feature type="binding site" evidence="6">
    <location>
        <begin position="26"/>
        <end position="33"/>
    </location>
    <ligand>
        <name>GTP</name>
        <dbReference type="ChEBI" id="CHEBI:37565"/>
    </ligand>
</feature>
<keyword evidence="2 6" id="KW-0547">Nucleotide-binding</keyword>
<dbReference type="InterPro" id="IPR003495">
    <property type="entry name" value="CobW/HypB/UreG_nucleotide-bd"/>
</dbReference>
<name>A0A2A9EPX8_9MICO</name>
<dbReference type="GO" id="GO:0003924">
    <property type="term" value="F:GTPase activity"/>
    <property type="evidence" value="ECO:0007669"/>
    <property type="project" value="InterPro"/>
</dbReference>
<organism evidence="9 10">
    <name type="scientific">Georgenia soli</name>
    <dbReference type="NCBI Taxonomy" id="638953"/>
    <lineage>
        <taxon>Bacteria</taxon>
        <taxon>Bacillati</taxon>
        <taxon>Actinomycetota</taxon>
        <taxon>Actinomycetes</taxon>
        <taxon>Micrococcales</taxon>
        <taxon>Bogoriellaceae</taxon>
        <taxon>Georgenia</taxon>
    </lineage>
</organism>
<protein>
    <recommendedName>
        <fullName evidence="6">Urease accessory protein UreG</fullName>
    </recommendedName>
</protein>
<dbReference type="GO" id="GO:0005525">
    <property type="term" value="F:GTP binding"/>
    <property type="evidence" value="ECO:0007669"/>
    <property type="project" value="UniProtKB-KW"/>
</dbReference>
<dbReference type="AlphaFoldDB" id="A0A2A9EPX8"/>
<comment type="caution">
    <text evidence="9">The sequence shown here is derived from an EMBL/GenBank/DDBJ whole genome shotgun (WGS) entry which is preliminary data.</text>
</comment>
<keyword evidence="3 6" id="KW-0996">Nickel insertion</keyword>
<evidence type="ECO:0000259" key="8">
    <source>
        <dbReference type="Pfam" id="PF02492"/>
    </source>
</evidence>
<gene>
    <name evidence="6" type="primary">ureG</name>
    <name evidence="9" type="ORF">ATJ97_3569</name>
</gene>
<accession>A0A2A9EPX8</accession>